<dbReference type="InterPro" id="IPR029058">
    <property type="entry name" value="AB_hydrolase_fold"/>
</dbReference>
<dbReference type="PANTHER" id="PTHR12482">
    <property type="entry name" value="LIPASE ROG1-RELATED-RELATED"/>
    <property type="match status" value="1"/>
</dbReference>
<name>A0A0K0F6X5_STRVS</name>
<dbReference type="WBParaSite" id="SVE_0457100.1">
    <property type="protein sequence ID" value="SVE_0457100.1"/>
    <property type="gene ID" value="SVE_0457100"/>
</dbReference>
<proteinExistence type="predicted"/>
<dbReference type="Gene3D" id="3.40.50.1820">
    <property type="entry name" value="alpha/beta hydrolase"/>
    <property type="match status" value="1"/>
</dbReference>
<dbReference type="InterPro" id="IPR044294">
    <property type="entry name" value="Lipase-like"/>
</dbReference>
<dbReference type="AlphaFoldDB" id="A0A0K0F6X5"/>
<evidence type="ECO:0000313" key="3">
    <source>
        <dbReference type="WBParaSite" id="SVE_0457100.1"/>
    </source>
</evidence>
<dbReference type="InterPro" id="IPR007751">
    <property type="entry name" value="DUF676_lipase-like"/>
</dbReference>
<dbReference type="SUPFAM" id="SSF53474">
    <property type="entry name" value="alpha/beta-Hydrolases"/>
    <property type="match status" value="1"/>
</dbReference>
<keyword evidence="2" id="KW-1185">Reference proteome</keyword>
<dbReference type="Proteomes" id="UP000035680">
    <property type="component" value="Unassembled WGS sequence"/>
</dbReference>
<accession>A0A0K0F6X5</accession>
<feature type="domain" description="DUF676" evidence="1">
    <location>
        <begin position="207"/>
        <end position="389"/>
    </location>
</feature>
<reference evidence="3" key="2">
    <citation type="submission" date="2015-08" db="UniProtKB">
        <authorList>
            <consortium name="WormBaseParasite"/>
        </authorList>
    </citation>
    <scope>IDENTIFICATION</scope>
</reference>
<reference evidence="2" key="1">
    <citation type="submission" date="2014-07" db="EMBL/GenBank/DDBJ databases">
        <authorList>
            <person name="Martin A.A"/>
            <person name="De Silva N."/>
        </authorList>
    </citation>
    <scope>NUCLEOTIDE SEQUENCE</scope>
</reference>
<dbReference type="Pfam" id="PF05057">
    <property type="entry name" value="DUF676"/>
    <property type="match status" value="1"/>
</dbReference>
<dbReference type="PANTHER" id="PTHR12482:SF5">
    <property type="entry name" value="DUF676 DOMAIN-CONTAINING PROTEIN"/>
    <property type="match status" value="1"/>
</dbReference>
<protein>
    <submittedName>
        <fullName evidence="3">DUF676 domain-containing protein</fullName>
    </submittedName>
</protein>
<evidence type="ECO:0000313" key="2">
    <source>
        <dbReference type="Proteomes" id="UP000035680"/>
    </source>
</evidence>
<organism evidence="2 3">
    <name type="scientific">Strongyloides venezuelensis</name>
    <name type="common">Threadworm</name>
    <dbReference type="NCBI Taxonomy" id="75913"/>
    <lineage>
        <taxon>Eukaryota</taxon>
        <taxon>Metazoa</taxon>
        <taxon>Ecdysozoa</taxon>
        <taxon>Nematoda</taxon>
        <taxon>Chromadorea</taxon>
        <taxon>Rhabditida</taxon>
        <taxon>Tylenchina</taxon>
        <taxon>Panagrolaimomorpha</taxon>
        <taxon>Strongyloidoidea</taxon>
        <taxon>Strongyloididae</taxon>
        <taxon>Strongyloides</taxon>
    </lineage>
</organism>
<evidence type="ECO:0000259" key="1">
    <source>
        <dbReference type="Pfam" id="PF05057"/>
    </source>
</evidence>
<sequence>MCDNAGTFNPLSPFIKIRKGPKHCEFDLRKLKKCADGFVIWNDKISNLVTNSYPHHNIQKKIIRKVKKTKYWCSIPTKKHPYAGDGEICIHKVVILEHNFYREQTGENDNESGIFVNEIDFKNKCLSTDNLIVSGSPSSGTVSMSMDNVLGDNKTVSEEPSEKLYIDEKTKLGDSSASIVQEKEYKVEDNVAVLKKTSDDFFVDKPRNVHLVIFVHGLEGTPHDLAEYPHFITQVNPNVLYKFYNSQSNFEKTWTDINTLGENLLTEINLHIQLLDCKPNKISFIAHSMGGIIVRSMFNVEGIEKLKPYLHTILTINSPHCGINYGSKRVTIGVRFLEWWFNSNSIKQLSLKDTSTLDESFLFKLSLNDAFSSFKNVLLVGNYQDNFVCGSSALIEHNTKSYYDKSRIGRLYDKMIENIEQIIVNSPNETVLVKYIVTHNSDGGFNFDRLIGRDGHVHPCDDLHFIEKIMHCSAGKYFA</sequence>